<evidence type="ECO:0000313" key="2">
    <source>
        <dbReference type="WBParaSite" id="Hba_15928"/>
    </source>
</evidence>
<dbReference type="AlphaFoldDB" id="A0A1I7XDZ1"/>
<keyword evidence="1" id="KW-1185">Reference proteome</keyword>
<protein>
    <submittedName>
        <fullName evidence="2">Uncharacterized protein</fullName>
    </submittedName>
</protein>
<organism evidence="1 2">
    <name type="scientific">Heterorhabditis bacteriophora</name>
    <name type="common">Entomopathogenic nematode worm</name>
    <dbReference type="NCBI Taxonomy" id="37862"/>
    <lineage>
        <taxon>Eukaryota</taxon>
        <taxon>Metazoa</taxon>
        <taxon>Ecdysozoa</taxon>
        <taxon>Nematoda</taxon>
        <taxon>Chromadorea</taxon>
        <taxon>Rhabditida</taxon>
        <taxon>Rhabditina</taxon>
        <taxon>Rhabditomorpha</taxon>
        <taxon>Strongyloidea</taxon>
        <taxon>Heterorhabditidae</taxon>
        <taxon>Heterorhabditis</taxon>
    </lineage>
</organism>
<sequence>MNMKSKRMKNGYQDWEIRKKENYEDGIKYHGLEGYLSQIHPSGGKG</sequence>
<name>A0A1I7XDZ1_HETBA</name>
<evidence type="ECO:0000313" key="1">
    <source>
        <dbReference type="Proteomes" id="UP000095283"/>
    </source>
</evidence>
<reference evidence="2" key="1">
    <citation type="submission" date="2016-11" db="UniProtKB">
        <authorList>
            <consortium name="WormBaseParasite"/>
        </authorList>
    </citation>
    <scope>IDENTIFICATION</scope>
</reference>
<accession>A0A1I7XDZ1</accession>
<dbReference type="WBParaSite" id="Hba_15928">
    <property type="protein sequence ID" value="Hba_15928"/>
    <property type="gene ID" value="Hba_15928"/>
</dbReference>
<dbReference type="Proteomes" id="UP000095283">
    <property type="component" value="Unplaced"/>
</dbReference>
<proteinExistence type="predicted"/>